<evidence type="ECO:0000313" key="6">
    <source>
        <dbReference type="EMBL" id="AJG20568.1"/>
    </source>
</evidence>
<dbReference type="STRING" id="68895.RR42_m3200"/>
<dbReference type="GO" id="GO:0016757">
    <property type="term" value="F:glycosyltransferase activity"/>
    <property type="evidence" value="ECO:0007669"/>
    <property type="project" value="UniProtKB-KW"/>
</dbReference>
<proteinExistence type="inferred from homology"/>
<dbReference type="Pfam" id="PF00534">
    <property type="entry name" value="Glycos_transf_1"/>
    <property type="match status" value="1"/>
</dbReference>
<reference evidence="6 7" key="1">
    <citation type="journal article" date="2015" name="Genome Announc.">
        <title>Complete Genome Sequence of Cupriavidus basilensis 4G11, Isolated from the Oak Ridge Field Research Center Site.</title>
        <authorList>
            <person name="Ray J."/>
            <person name="Waters R.J."/>
            <person name="Skerker J.M."/>
            <person name="Kuehl J.V."/>
            <person name="Price M.N."/>
            <person name="Huang J."/>
            <person name="Chakraborty R."/>
            <person name="Arkin A.P."/>
            <person name="Deutschbauer A."/>
        </authorList>
    </citation>
    <scope>NUCLEOTIDE SEQUENCE [LARGE SCALE GENOMIC DNA]</scope>
    <source>
        <strain evidence="6">4G11</strain>
    </source>
</reference>
<evidence type="ECO:0000259" key="5">
    <source>
        <dbReference type="Pfam" id="PF13439"/>
    </source>
</evidence>
<dbReference type="InterPro" id="IPR028098">
    <property type="entry name" value="Glyco_trans_4-like_N"/>
</dbReference>
<dbReference type="Gene3D" id="3.40.50.2000">
    <property type="entry name" value="Glycogen Phosphorylase B"/>
    <property type="match status" value="2"/>
</dbReference>
<evidence type="ECO:0000259" key="4">
    <source>
        <dbReference type="Pfam" id="PF00534"/>
    </source>
</evidence>
<dbReference type="AlphaFoldDB" id="A0A0C4YCD9"/>
<keyword evidence="2" id="KW-0328">Glycosyltransferase</keyword>
<dbReference type="PANTHER" id="PTHR12526">
    <property type="entry name" value="GLYCOSYLTRANSFERASE"/>
    <property type="match status" value="1"/>
</dbReference>
<evidence type="ECO:0000256" key="3">
    <source>
        <dbReference type="ARBA" id="ARBA00022679"/>
    </source>
</evidence>
<evidence type="ECO:0000313" key="7">
    <source>
        <dbReference type="Proteomes" id="UP000031843"/>
    </source>
</evidence>
<dbReference type="SUPFAM" id="SSF53756">
    <property type="entry name" value="UDP-Glycosyltransferase/glycogen phosphorylase"/>
    <property type="match status" value="1"/>
</dbReference>
<dbReference type="Proteomes" id="UP000031843">
    <property type="component" value="Chromosome main"/>
</dbReference>
<protein>
    <submittedName>
        <fullName evidence="6">Glycosyltransferase</fullName>
    </submittedName>
</protein>
<dbReference type="KEGG" id="cbw:RR42_m3200"/>
<feature type="domain" description="Glycosyltransferase subfamily 4-like N-terminal" evidence="5">
    <location>
        <begin position="13"/>
        <end position="167"/>
    </location>
</feature>
<sequence length="374" mass="39948">MRILLLTTGLKLGGAEQQVAALARQFIALGHAVAVVSLTPDCDVELPPTATVLRLDMRKTPWSMASTLWQVRDFLHAWRPDVLHAHMVHANLFARALTRIARTPPVICTAHSYREGGRLRMLAYRLTDRWASLTTHVSADGRQGMIDAGAAPPDRIVVVPNGIEIDRFRPSPELRLATRQSLGATEASILILNVGRLVPEKAQNLLLDAFSRLQSEEGLEARLLIAGEGAERDALAATINRLGLAGRATLLGVRRDVAALLNAADLFVLSSEIEGMPLVIAEALACGCPVVSTDAPGVASLLGDAGRIVPRNNAAALAAAMRAALRAGPGSPPERTARRDRIASRFSIEAVAGQWLACYARLASRATAAHVELA</sequence>
<name>A0A0C4YCD9_9BURK</name>
<organism evidence="6 7">
    <name type="scientific">Cupriavidus basilensis</name>
    <dbReference type="NCBI Taxonomy" id="68895"/>
    <lineage>
        <taxon>Bacteria</taxon>
        <taxon>Pseudomonadati</taxon>
        <taxon>Pseudomonadota</taxon>
        <taxon>Betaproteobacteria</taxon>
        <taxon>Burkholderiales</taxon>
        <taxon>Burkholderiaceae</taxon>
        <taxon>Cupriavidus</taxon>
    </lineage>
</organism>
<dbReference type="Pfam" id="PF13439">
    <property type="entry name" value="Glyco_transf_4"/>
    <property type="match status" value="1"/>
</dbReference>
<dbReference type="RefSeq" id="WP_043348648.1">
    <property type="nucleotide sequence ID" value="NZ_CP010536.1"/>
</dbReference>
<gene>
    <name evidence="6" type="ORF">RR42_m3200</name>
</gene>
<dbReference type="PANTHER" id="PTHR12526:SF640">
    <property type="entry name" value="COLANIC ACID BIOSYNTHESIS GLYCOSYLTRANSFERASE WCAL-RELATED"/>
    <property type="match status" value="1"/>
</dbReference>
<accession>A0A0C4YCD9</accession>
<dbReference type="EMBL" id="CP010536">
    <property type="protein sequence ID" value="AJG20568.1"/>
    <property type="molecule type" value="Genomic_DNA"/>
</dbReference>
<evidence type="ECO:0000256" key="2">
    <source>
        <dbReference type="ARBA" id="ARBA00022676"/>
    </source>
</evidence>
<dbReference type="OrthoDB" id="8994075at2"/>
<keyword evidence="7" id="KW-1185">Reference proteome</keyword>
<evidence type="ECO:0000256" key="1">
    <source>
        <dbReference type="ARBA" id="ARBA00009481"/>
    </source>
</evidence>
<comment type="similarity">
    <text evidence="1">Belongs to the glycosyltransferase group 1 family. Glycosyltransferase 4 subfamily.</text>
</comment>
<keyword evidence="3 6" id="KW-0808">Transferase</keyword>
<feature type="domain" description="Glycosyl transferase family 1" evidence="4">
    <location>
        <begin position="178"/>
        <end position="328"/>
    </location>
</feature>
<dbReference type="InterPro" id="IPR001296">
    <property type="entry name" value="Glyco_trans_1"/>
</dbReference>